<dbReference type="InterPro" id="IPR012341">
    <property type="entry name" value="6hp_glycosidase-like_sf"/>
</dbReference>
<evidence type="ECO:0000313" key="3">
    <source>
        <dbReference type="Proteomes" id="UP001300012"/>
    </source>
</evidence>
<dbReference type="Gene3D" id="1.50.10.10">
    <property type="match status" value="1"/>
</dbReference>
<dbReference type="Pfam" id="PF22422">
    <property type="entry name" value="MGH1-like_GH"/>
    <property type="match status" value="1"/>
</dbReference>
<dbReference type="InterPro" id="IPR008928">
    <property type="entry name" value="6-hairpin_glycosidase_sf"/>
</dbReference>
<evidence type="ECO:0000259" key="1">
    <source>
        <dbReference type="Pfam" id="PF22422"/>
    </source>
</evidence>
<sequence length="723" mass="82701">MRQIKYGPSTQFNIDQALGGGKRSLRTLPKSCLLGSTGARLWADFLWPQPGFSGAIDFIHKLNIPSLFTVECDAVTSYEPSKINWYPSYLSMEYATSRVELKEYKYITWEDCAVSCQTWTNTGGQAIVLRLIAEPVLFRCEPMGTGLNGSLSVPHYGFTLQAALRTNRPELFTGLTLQPGESAELITAVALGLLETETQAELEQRLDSVLNPDQSGAALLAGQQQAYQRWFEHAPVFASSEPLLDTTWLYRWFVMRHTLANPRYGNLQHPLFYEGRSHKMSKLPLDPKGWEFSKMIPLTVPMHLLEARWYNDPVYSQGAMRSMKASQDEEGFYKCLFVNRTLHSYANFMGWAAYQDYLVHRDPELLKEMLPSLKDQVRGESAKLGSAADSLLIEYTHNRTGKEYQPSYWYFHNFPKDCKDPATFTPLKRVDRSVYHYLNCLGVARLCRAANDTEAEEFDKQADTIRQDILHKMWDGGTQFFYDLHHLTDEKAWVKNVVGFYPYWAQLTDVEHADGLLHALNEEEFGTPSPFPSVSADCPVYQSEGSWQGNYFKGRNGCVWDGPTWPYTNSIVLDAMALESKRNGHKWDRDFGHLFREYSLLHYRNRDLSAPYLVEHYSSQSGEPLSDEVDYNHSYYIDLIVKHIAGLNVEESRFVLDPIDIGLSHFRLEGIRAAGYELTITYNRGDDPNIDLVAGYRIYVDGQLALESDTLTRMVYSFEKVTK</sequence>
<dbReference type="Proteomes" id="UP001300012">
    <property type="component" value="Unassembled WGS sequence"/>
</dbReference>
<evidence type="ECO:0000313" key="2">
    <source>
        <dbReference type="EMBL" id="MCR8630627.1"/>
    </source>
</evidence>
<gene>
    <name evidence="2" type="ORF">NV381_05360</name>
</gene>
<dbReference type="EMBL" id="JANQBD010000003">
    <property type="protein sequence ID" value="MCR8630627.1"/>
    <property type="molecule type" value="Genomic_DNA"/>
</dbReference>
<feature type="domain" description="Mannosylglycerate hydrolase MGH1-like glycoside hydrolase" evidence="1">
    <location>
        <begin position="301"/>
        <end position="634"/>
    </location>
</feature>
<proteinExistence type="predicted"/>
<dbReference type="InterPro" id="IPR054491">
    <property type="entry name" value="MGH1-like_GH"/>
</dbReference>
<organism evidence="2 3">
    <name type="scientific">Paenibacillus radicis</name>
    <name type="common">ex Xue et al. 2023</name>
    <dbReference type="NCBI Taxonomy" id="2972489"/>
    <lineage>
        <taxon>Bacteria</taxon>
        <taxon>Bacillati</taxon>
        <taxon>Bacillota</taxon>
        <taxon>Bacilli</taxon>
        <taxon>Bacillales</taxon>
        <taxon>Paenibacillaceae</taxon>
        <taxon>Paenibacillus</taxon>
    </lineage>
</organism>
<comment type="caution">
    <text evidence="2">The sequence shown here is derived from an EMBL/GenBank/DDBJ whole genome shotgun (WGS) entry which is preliminary data.</text>
</comment>
<reference evidence="2 3" key="1">
    <citation type="submission" date="2022-08" db="EMBL/GenBank/DDBJ databases">
        <title>Paenibacillus endoradicis sp. nov., Paenibacillus radicibacter sp. nov and Paenibacillus pararadicis sp. nov., three cold-adapted plant growth-promoting bacteria isolated from root of Larix gmelinii in Great Khingan.</title>
        <authorList>
            <person name="Xue H."/>
        </authorList>
    </citation>
    <scope>NUCLEOTIDE SEQUENCE [LARGE SCALE GENOMIC DNA]</scope>
    <source>
        <strain evidence="2 3">N5-1-1-5</strain>
    </source>
</reference>
<protein>
    <recommendedName>
        <fullName evidence="1">Mannosylglycerate hydrolase MGH1-like glycoside hydrolase domain-containing protein</fullName>
    </recommendedName>
</protein>
<accession>A0ABT1YCH0</accession>
<keyword evidence="3" id="KW-1185">Reference proteome</keyword>
<name>A0ABT1YCH0_9BACL</name>
<dbReference type="SUPFAM" id="SSF48208">
    <property type="entry name" value="Six-hairpin glycosidases"/>
    <property type="match status" value="1"/>
</dbReference>
<dbReference type="RefSeq" id="WP_258212243.1">
    <property type="nucleotide sequence ID" value="NZ_JANQBD010000003.1"/>
</dbReference>